<dbReference type="OrthoDB" id="340328at2157"/>
<dbReference type="STRING" id="555874.SAMN04488065_1499"/>
<dbReference type="GO" id="GO:0016020">
    <property type="term" value="C:membrane"/>
    <property type="evidence" value="ECO:0007669"/>
    <property type="project" value="UniProtKB-SubCell"/>
</dbReference>
<evidence type="ECO:0000256" key="5">
    <source>
        <dbReference type="SAM" id="Phobius"/>
    </source>
</evidence>
<evidence type="ECO:0000256" key="2">
    <source>
        <dbReference type="ARBA" id="ARBA00022692"/>
    </source>
</evidence>
<evidence type="ECO:0000313" key="6">
    <source>
        <dbReference type="EMBL" id="SDZ97390.1"/>
    </source>
</evidence>
<dbReference type="Pfam" id="PF07681">
    <property type="entry name" value="DoxX"/>
    <property type="match status" value="1"/>
</dbReference>
<dbReference type="RefSeq" id="WP_092633418.1">
    <property type="nucleotide sequence ID" value="NZ_FNQT01000001.1"/>
</dbReference>
<dbReference type="EMBL" id="FNQT01000001">
    <property type="protein sequence ID" value="SDZ97390.1"/>
    <property type="molecule type" value="Genomic_DNA"/>
</dbReference>
<evidence type="ECO:0000256" key="3">
    <source>
        <dbReference type="ARBA" id="ARBA00022989"/>
    </source>
</evidence>
<evidence type="ECO:0000313" key="7">
    <source>
        <dbReference type="Proteomes" id="UP000236755"/>
    </source>
</evidence>
<keyword evidence="3 5" id="KW-1133">Transmembrane helix</keyword>
<keyword evidence="7" id="KW-1185">Reference proteome</keyword>
<name>A0A1H3XDT7_9EURY</name>
<dbReference type="AlphaFoldDB" id="A0A1H3XDT7"/>
<organism evidence="6 7">
    <name type="scientific">Haloplanus vescus</name>
    <dbReference type="NCBI Taxonomy" id="555874"/>
    <lineage>
        <taxon>Archaea</taxon>
        <taxon>Methanobacteriati</taxon>
        <taxon>Methanobacteriota</taxon>
        <taxon>Stenosarchaea group</taxon>
        <taxon>Halobacteria</taxon>
        <taxon>Halobacteriales</taxon>
        <taxon>Haloferacaceae</taxon>
        <taxon>Haloplanus</taxon>
    </lineage>
</organism>
<keyword evidence="4 5" id="KW-0472">Membrane</keyword>
<dbReference type="InterPro" id="IPR032808">
    <property type="entry name" value="DoxX"/>
</dbReference>
<dbReference type="Proteomes" id="UP000236755">
    <property type="component" value="Unassembled WGS sequence"/>
</dbReference>
<proteinExistence type="predicted"/>
<evidence type="ECO:0000256" key="4">
    <source>
        <dbReference type="ARBA" id="ARBA00023136"/>
    </source>
</evidence>
<feature type="transmembrane region" description="Helical" evidence="5">
    <location>
        <begin position="113"/>
        <end position="133"/>
    </location>
</feature>
<feature type="transmembrane region" description="Helical" evidence="5">
    <location>
        <begin position="6"/>
        <end position="28"/>
    </location>
</feature>
<accession>A0A1H3XDT7</accession>
<feature type="transmembrane region" description="Helical" evidence="5">
    <location>
        <begin position="75"/>
        <end position="92"/>
    </location>
</feature>
<reference evidence="6 7" key="1">
    <citation type="submission" date="2016-10" db="EMBL/GenBank/DDBJ databases">
        <authorList>
            <person name="de Groot N.N."/>
        </authorList>
    </citation>
    <scope>NUCLEOTIDE SEQUENCE [LARGE SCALE GENOMIC DNA]</scope>
    <source>
        <strain evidence="6 7">CGMCC 1.8712</strain>
    </source>
</reference>
<gene>
    <name evidence="6" type="ORF">SAMN04488065_1499</name>
</gene>
<sequence length="138" mass="14025">MVFDSAGAGVVFLLARVLFGGVMAFTGLNHFLDAEGMIGYAQAKGIPAASLGVPFSGGMLIAGGLGLILGVYPTIAAGAIAVFLVGATPTMHDFWNAPEDQRQGEFNNFLKNVALLGGALVFLALASSAWPLAANVGL</sequence>
<keyword evidence="2 5" id="KW-0812">Transmembrane</keyword>
<protein>
    <submittedName>
        <fullName evidence="6">Uncharacterized membrane protein YphA, DoxX/SURF4 family</fullName>
    </submittedName>
</protein>
<evidence type="ECO:0000256" key="1">
    <source>
        <dbReference type="ARBA" id="ARBA00004141"/>
    </source>
</evidence>
<comment type="subcellular location">
    <subcellularLocation>
        <location evidence="1">Membrane</location>
        <topology evidence="1">Multi-pass membrane protein</topology>
    </subcellularLocation>
</comment>